<evidence type="ECO:0000256" key="8">
    <source>
        <dbReference type="SAM" id="Phobius"/>
    </source>
</evidence>
<keyword evidence="3" id="KW-1003">Cell membrane</keyword>
<feature type="domain" description="NADH:quinone oxidoreductase/Mrp antiporter transmembrane" evidence="9">
    <location>
        <begin position="125"/>
        <end position="419"/>
    </location>
</feature>
<name>A0A1V0B4W3_9GAMM</name>
<dbReference type="PANTHER" id="PTHR42703">
    <property type="entry name" value="NADH DEHYDROGENASE"/>
    <property type="match status" value="1"/>
</dbReference>
<proteinExistence type="inferred from homology"/>
<feature type="transmembrane region" description="Helical" evidence="8">
    <location>
        <begin position="328"/>
        <end position="350"/>
    </location>
</feature>
<dbReference type="InterPro" id="IPR001750">
    <property type="entry name" value="ND/Mrp_TM"/>
</dbReference>
<feature type="transmembrane region" description="Helical" evidence="8">
    <location>
        <begin position="130"/>
        <end position="149"/>
    </location>
</feature>
<evidence type="ECO:0000256" key="2">
    <source>
        <dbReference type="ARBA" id="ARBA00005346"/>
    </source>
</evidence>
<feature type="transmembrane region" description="Helical" evidence="8">
    <location>
        <begin position="107"/>
        <end position="124"/>
    </location>
</feature>
<comment type="subcellular location">
    <subcellularLocation>
        <location evidence="1">Cell membrane</location>
        <topology evidence="1">Multi-pass membrane protein</topology>
    </subcellularLocation>
    <subcellularLocation>
        <location evidence="7">Membrane</location>
        <topology evidence="7">Multi-pass membrane protein</topology>
    </subcellularLocation>
</comment>
<dbReference type="AlphaFoldDB" id="A0A1V0B4W3"/>
<evidence type="ECO:0000256" key="4">
    <source>
        <dbReference type="ARBA" id="ARBA00022692"/>
    </source>
</evidence>
<feature type="transmembrane region" description="Helical" evidence="8">
    <location>
        <begin position="302"/>
        <end position="322"/>
    </location>
</feature>
<evidence type="ECO:0000259" key="9">
    <source>
        <dbReference type="Pfam" id="PF00361"/>
    </source>
</evidence>
<dbReference type="GO" id="GO:0042773">
    <property type="term" value="P:ATP synthesis coupled electron transport"/>
    <property type="evidence" value="ECO:0007669"/>
    <property type="project" value="InterPro"/>
</dbReference>
<comment type="similarity">
    <text evidence="2">Belongs to the CPA3 antiporters (TC 2.A.63) subunit D family.</text>
</comment>
<dbReference type="STRING" id="1931241.BVH74_09500"/>
<feature type="transmembrane region" description="Helical" evidence="8">
    <location>
        <begin position="371"/>
        <end position="391"/>
    </location>
</feature>
<accession>A0A1V0B4W3</accession>
<evidence type="ECO:0000313" key="11">
    <source>
        <dbReference type="Proteomes" id="UP000243488"/>
    </source>
</evidence>
<dbReference type="KEGG" id="ppha:BVH74_09500"/>
<feature type="transmembrane region" description="Helical" evidence="8">
    <location>
        <begin position="411"/>
        <end position="431"/>
    </location>
</feature>
<protein>
    <submittedName>
        <fullName evidence="10">Monovalent cation/H+ antiporter subunit D</fullName>
    </submittedName>
</protein>
<dbReference type="InterPro" id="IPR003918">
    <property type="entry name" value="NADH_UbQ_OxRdtase"/>
</dbReference>
<dbReference type="Pfam" id="PF00361">
    <property type="entry name" value="Proton_antipo_M"/>
    <property type="match status" value="1"/>
</dbReference>
<keyword evidence="11" id="KW-1185">Reference proteome</keyword>
<evidence type="ECO:0000256" key="3">
    <source>
        <dbReference type="ARBA" id="ARBA00022475"/>
    </source>
</evidence>
<feature type="transmembrane region" description="Helical" evidence="8">
    <location>
        <begin position="236"/>
        <end position="256"/>
    </location>
</feature>
<dbReference type="RefSeq" id="WP_080049837.1">
    <property type="nucleotide sequence ID" value="NZ_CP020100.1"/>
</dbReference>
<evidence type="ECO:0000256" key="1">
    <source>
        <dbReference type="ARBA" id="ARBA00004651"/>
    </source>
</evidence>
<gene>
    <name evidence="10" type="ORF">BVH74_09500</name>
</gene>
<dbReference type="Proteomes" id="UP000243488">
    <property type="component" value="Chromosome"/>
</dbReference>
<feature type="transmembrane region" description="Helical" evidence="8">
    <location>
        <begin position="6"/>
        <end position="23"/>
    </location>
</feature>
<feature type="transmembrane region" description="Helical" evidence="8">
    <location>
        <begin position="276"/>
        <end position="295"/>
    </location>
</feature>
<sequence>MSHLPILPVLLPMFVGALLLLIARSKMVVKRSLSLLATLLQIPLAWALMGQAGEGISVYALGNWMPPFGIVLVLDHLSALLLMVTAVLASCAVLYALRGDDGLGRNFHALFQFQLMGINGAFLTGDLFNLFVFFEILLIASYALLLHGAGSARVRAGLHYVLLNLFGSALFLIAVGTLYGLLGTLNMADMAVRVAALEPVDAPLVGAAGLLLLVVFGLKAAVFPLYFWLPRAYAAASAPVAALFAIMTKVGIYSIIRVYSLIFGEAAGPLANLAETWLWPLALLTLALGAIGALAASTLNGLIAYLVVVSVGTLLAGVALGSEDALVATLYYLIHSTWISGALFLFAGLLSRARGPRHAGRLVPGPTVPHALLLSGLFFIAAISVVGMPPLSGFVGKLLLLQAAGVGLAAFWLYLVVLMGGLLALIGLSRAGSTLFWRQEPEPATGEPLDAWRMLAVLLLLVSSPLLVIMAGPLLDYLQATAAQVLAPTHYIEAVMSMGGEA</sequence>
<keyword evidence="4 7" id="KW-0812">Transmembrane</keyword>
<evidence type="ECO:0000256" key="5">
    <source>
        <dbReference type="ARBA" id="ARBA00022989"/>
    </source>
</evidence>
<reference evidence="10 11" key="1">
    <citation type="submission" date="2017-03" db="EMBL/GenBank/DDBJ databases">
        <title>Complete genome sequence of the novel DNRA strain Pseudomonas sp. S-6-2 isolated from Chinese polluted river sediment. Journal of Biotechnology.</title>
        <authorList>
            <person name="Li J."/>
            <person name="Xiang F."/>
            <person name="Wang L."/>
            <person name="Xi L."/>
            <person name="Liu J."/>
        </authorList>
    </citation>
    <scope>NUCLEOTIDE SEQUENCE [LARGE SCALE GENOMIC DNA]</scope>
    <source>
        <strain evidence="10 11">S-6-2</strain>
    </source>
</reference>
<evidence type="ECO:0000256" key="7">
    <source>
        <dbReference type="RuleBase" id="RU000320"/>
    </source>
</evidence>
<feature type="transmembrane region" description="Helical" evidence="8">
    <location>
        <begin position="161"/>
        <end position="182"/>
    </location>
</feature>
<keyword evidence="6 8" id="KW-0472">Membrane</keyword>
<keyword evidence="5 8" id="KW-1133">Transmembrane helix</keyword>
<organism evidence="10 11">
    <name type="scientific">Halopseudomonas phragmitis</name>
    <dbReference type="NCBI Taxonomy" id="1931241"/>
    <lineage>
        <taxon>Bacteria</taxon>
        <taxon>Pseudomonadati</taxon>
        <taxon>Pseudomonadota</taxon>
        <taxon>Gammaproteobacteria</taxon>
        <taxon>Pseudomonadales</taxon>
        <taxon>Pseudomonadaceae</taxon>
        <taxon>Halopseudomonas</taxon>
    </lineage>
</organism>
<dbReference type="NCBIfam" id="NF009309">
    <property type="entry name" value="PRK12666.1"/>
    <property type="match status" value="1"/>
</dbReference>
<feature type="transmembrane region" description="Helical" evidence="8">
    <location>
        <begin position="202"/>
        <end position="229"/>
    </location>
</feature>
<dbReference type="InterPro" id="IPR050586">
    <property type="entry name" value="CPA3_Na-H_Antiporter_D"/>
</dbReference>
<feature type="transmembrane region" description="Helical" evidence="8">
    <location>
        <begin position="68"/>
        <end position="95"/>
    </location>
</feature>
<feature type="transmembrane region" description="Helical" evidence="8">
    <location>
        <begin position="35"/>
        <end position="62"/>
    </location>
</feature>
<evidence type="ECO:0000256" key="6">
    <source>
        <dbReference type="ARBA" id="ARBA00023136"/>
    </source>
</evidence>
<dbReference type="PRINTS" id="PR01437">
    <property type="entry name" value="NUOXDRDTASE4"/>
</dbReference>
<dbReference type="PANTHER" id="PTHR42703:SF1">
    <property type="entry name" value="NA(+)_H(+) ANTIPORTER SUBUNIT D1"/>
    <property type="match status" value="1"/>
</dbReference>
<feature type="transmembrane region" description="Helical" evidence="8">
    <location>
        <begin position="452"/>
        <end position="475"/>
    </location>
</feature>
<evidence type="ECO:0000313" key="10">
    <source>
        <dbReference type="EMBL" id="AQZ94969.1"/>
    </source>
</evidence>
<dbReference type="EMBL" id="CP020100">
    <property type="protein sequence ID" value="AQZ94969.1"/>
    <property type="molecule type" value="Genomic_DNA"/>
</dbReference>
<dbReference type="GO" id="GO:0005886">
    <property type="term" value="C:plasma membrane"/>
    <property type="evidence" value="ECO:0007669"/>
    <property type="project" value="UniProtKB-SubCell"/>
</dbReference>
<dbReference type="GO" id="GO:0008137">
    <property type="term" value="F:NADH dehydrogenase (ubiquinone) activity"/>
    <property type="evidence" value="ECO:0007669"/>
    <property type="project" value="InterPro"/>
</dbReference>